<dbReference type="EMBL" id="MTJZ01000001">
    <property type="protein sequence ID" value="OMG75181.1"/>
    <property type="molecule type" value="Genomic_DNA"/>
</dbReference>
<gene>
    <name evidence="1" type="ORF">BW685_00550</name>
</gene>
<reference evidence="1 2" key="1">
    <citation type="submission" date="2017-01" db="EMBL/GenBank/DDBJ databases">
        <title>Phylogeographic, genomic and meropenem susceptibility analysis of Burkholderia ubonensis.</title>
        <authorList>
            <person name="Price E.P."/>
            <person name="Sarovich D.S."/>
            <person name="Webb J.R."/>
            <person name="Hall C.M."/>
            <person name="Sahl J.W."/>
            <person name="Kaestli M."/>
            <person name="Mayo M."/>
            <person name="Harrington G."/>
            <person name="Baker A.L."/>
            <person name="Sidak-Loftis L.C."/>
            <person name="Lummis M."/>
            <person name="Schupp J.M."/>
            <person name="Gillece J.D."/>
            <person name="Tuanyok A."/>
            <person name="Warner J."/>
            <person name="Busch J.D."/>
            <person name="Keim P."/>
            <person name="Currie B.J."/>
            <person name="Wagner D.M."/>
        </authorList>
    </citation>
    <scope>NUCLEOTIDE SEQUENCE [LARGE SCALE GENOMIC DNA]</scope>
    <source>
        <strain evidence="1 2">A21</strain>
    </source>
</reference>
<organism evidence="1 2">
    <name type="scientific">Burkholderia ubonensis</name>
    <dbReference type="NCBI Taxonomy" id="101571"/>
    <lineage>
        <taxon>Bacteria</taxon>
        <taxon>Pseudomonadati</taxon>
        <taxon>Pseudomonadota</taxon>
        <taxon>Betaproteobacteria</taxon>
        <taxon>Burkholderiales</taxon>
        <taxon>Burkholderiaceae</taxon>
        <taxon>Burkholderia</taxon>
        <taxon>Burkholderia cepacia complex</taxon>
    </lineage>
</organism>
<dbReference type="CDD" id="cd14740">
    <property type="entry name" value="PAAR_4"/>
    <property type="match status" value="1"/>
</dbReference>
<dbReference type="AlphaFoldDB" id="A0A1R1JJG1"/>
<protein>
    <submittedName>
        <fullName evidence="1">Uncharacterized protein</fullName>
    </submittedName>
</protein>
<dbReference type="Pfam" id="PF13665">
    <property type="entry name" value="Tox-PAAR-like"/>
    <property type="match status" value="1"/>
</dbReference>
<dbReference type="Proteomes" id="UP000187194">
    <property type="component" value="Unassembled WGS sequence"/>
</dbReference>
<name>A0A1R1JJG1_9BURK</name>
<proteinExistence type="predicted"/>
<dbReference type="Gene3D" id="2.60.200.60">
    <property type="match status" value="1"/>
</dbReference>
<evidence type="ECO:0000313" key="1">
    <source>
        <dbReference type="EMBL" id="OMG75181.1"/>
    </source>
</evidence>
<comment type="caution">
    <text evidence="1">The sequence shown here is derived from an EMBL/GenBank/DDBJ whole genome shotgun (WGS) entry which is preliminary data.</text>
</comment>
<accession>A0A1R1JJG1</accession>
<evidence type="ECO:0000313" key="2">
    <source>
        <dbReference type="Proteomes" id="UP000187194"/>
    </source>
</evidence>
<sequence length="287" mass="29165">MRFDSGHCQQREQPETAEYFSMSNKVAVRQCGTFKGISNTPDVCKTPMGCATPPVPYPVIADLGASTGVTSNVRFNGKPACVLDRSVVPNCTGDEAGSAMGVKSGTVGGEVKPTRGSGTVKIGGKAVVRDGDPCTMNNGNCTGIFLTVPAPSGSVSPDGNVSGDASPPLDQGVMHQVEGFTRGADCASRDADEGRAYSGAGAAELSRVPLAAEGRSRSLVESITTSYIDAWNVAAYVSDVAEVAAQADEGIVAMSRTSQSAKAAGNAISATVVAAKPAGDGLKVVKK</sequence>